<organism evidence="2">
    <name type="scientific">Strombidium rassoulzadegani</name>
    <dbReference type="NCBI Taxonomy" id="1082188"/>
    <lineage>
        <taxon>Eukaryota</taxon>
        <taxon>Sar</taxon>
        <taxon>Alveolata</taxon>
        <taxon>Ciliophora</taxon>
        <taxon>Intramacronucleata</taxon>
        <taxon>Spirotrichea</taxon>
        <taxon>Oligotrichia</taxon>
        <taxon>Strombidiidae</taxon>
        <taxon>Strombidium</taxon>
    </lineage>
</organism>
<keyword evidence="1" id="KW-0812">Transmembrane</keyword>
<sequence length="162" mass="18030">MLVILGMDLESRCNYFSTLQGLVVVKLLTDLLYLDPSSSGRGSIGKTWNLEDEGGASGYWTQLFGRIIDTYFPPYVLYVSLVLFTGALAAVDDIVYVFMLPERVTVHFDLFNGGIIVGKVLRVLLSLYFNGFLLYENWIDTLTKEIGELLGSTQLAGGLIRE</sequence>
<keyword evidence="1" id="KW-0472">Membrane</keyword>
<evidence type="ECO:0000256" key="1">
    <source>
        <dbReference type="SAM" id="Phobius"/>
    </source>
</evidence>
<dbReference type="AlphaFoldDB" id="A0A7S3CQ92"/>
<evidence type="ECO:0000313" key="2">
    <source>
        <dbReference type="EMBL" id="CAE0232750.1"/>
    </source>
</evidence>
<protein>
    <submittedName>
        <fullName evidence="2">Uncharacterized protein</fullName>
    </submittedName>
</protein>
<feature type="transmembrane region" description="Helical" evidence="1">
    <location>
        <begin position="110"/>
        <end position="129"/>
    </location>
</feature>
<feature type="transmembrane region" description="Helical" evidence="1">
    <location>
        <begin position="75"/>
        <end position="98"/>
    </location>
</feature>
<accession>A0A7S3CQ92</accession>
<keyword evidence="1" id="KW-1133">Transmembrane helix</keyword>
<gene>
    <name evidence="2" type="ORF">SRAS04492_LOCUS4548</name>
</gene>
<reference evidence="2" key="1">
    <citation type="submission" date="2021-01" db="EMBL/GenBank/DDBJ databases">
        <authorList>
            <person name="Corre E."/>
            <person name="Pelletier E."/>
            <person name="Niang G."/>
            <person name="Scheremetjew M."/>
            <person name="Finn R."/>
            <person name="Kale V."/>
            <person name="Holt S."/>
            <person name="Cochrane G."/>
            <person name="Meng A."/>
            <person name="Brown T."/>
            <person name="Cohen L."/>
        </authorList>
    </citation>
    <scope>NUCLEOTIDE SEQUENCE</scope>
    <source>
        <strain evidence="2">Ras09</strain>
    </source>
</reference>
<dbReference type="EMBL" id="HBIA01008808">
    <property type="protein sequence ID" value="CAE0232750.1"/>
    <property type="molecule type" value="Transcribed_RNA"/>
</dbReference>
<proteinExistence type="predicted"/>
<name>A0A7S3CQ92_9SPIT</name>